<name>A0A9X9WSJ4_9PROT</name>
<dbReference type="Proteomes" id="UP001138751">
    <property type="component" value="Unassembled WGS sequence"/>
</dbReference>
<accession>A0A9X9WSJ4</accession>
<comment type="caution">
    <text evidence="1">The sequence shown here is derived from an EMBL/GenBank/DDBJ whole genome shotgun (WGS) entry which is preliminary data.</text>
</comment>
<evidence type="ECO:0000313" key="1">
    <source>
        <dbReference type="EMBL" id="MBR0670123.1"/>
    </source>
</evidence>
<proteinExistence type="predicted"/>
<organism evidence="1 2">
    <name type="scientific">Neoroseomonas soli</name>
    <dbReference type="NCBI Taxonomy" id="1081025"/>
    <lineage>
        <taxon>Bacteria</taxon>
        <taxon>Pseudomonadati</taxon>
        <taxon>Pseudomonadota</taxon>
        <taxon>Alphaproteobacteria</taxon>
        <taxon>Acetobacterales</taxon>
        <taxon>Acetobacteraceae</taxon>
        <taxon>Neoroseomonas</taxon>
    </lineage>
</organism>
<evidence type="ECO:0000313" key="2">
    <source>
        <dbReference type="Proteomes" id="UP001138751"/>
    </source>
</evidence>
<keyword evidence="2" id="KW-1185">Reference proteome</keyword>
<dbReference type="AlphaFoldDB" id="A0A9X9WSJ4"/>
<reference evidence="1" key="1">
    <citation type="submission" date="2020-01" db="EMBL/GenBank/DDBJ databases">
        <authorList>
            <person name="Rat A."/>
        </authorList>
    </citation>
    <scope>NUCLEOTIDE SEQUENCE</scope>
    <source>
        <strain evidence="1">LMG 31231</strain>
    </source>
</reference>
<reference evidence="1" key="2">
    <citation type="journal article" date="2021" name="Syst. Appl. Microbiol.">
        <title>Roseomonas hellenica sp. nov., isolated from roots of wild-growing Alkanna tinctoria.</title>
        <authorList>
            <person name="Rat A."/>
            <person name="Naranjo H.D."/>
            <person name="Lebbe L."/>
            <person name="Cnockaert M."/>
            <person name="Krigas N."/>
            <person name="Grigoriadou K."/>
            <person name="Maloupa E."/>
            <person name="Willems A."/>
        </authorList>
    </citation>
    <scope>NUCLEOTIDE SEQUENCE</scope>
    <source>
        <strain evidence="1">LMG 31231</strain>
    </source>
</reference>
<sequence>MAILVSYLVRMIIGYHHKTGDWPQEDIRTEFTNRWLEKTGHRASFWKLSKLALVADGIARTTMANVPSLMEMITSDHVARDEFAADLLAMCRSVLLQQGITA</sequence>
<protein>
    <submittedName>
        <fullName evidence="1">Uncharacterized protein</fullName>
    </submittedName>
</protein>
<dbReference type="RefSeq" id="WP_211860502.1">
    <property type="nucleotide sequence ID" value="NZ_JAAEDM010000005.1"/>
</dbReference>
<dbReference type="EMBL" id="JAAEDM010000005">
    <property type="protein sequence ID" value="MBR0670123.1"/>
    <property type="molecule type" value="Genomic_DNA"/>
</dbReference>
<gene>
    <name evidence="1" type="ORF">GXW76_02955</name>
</gene>